<proteinExistence type="predicted"/>
<evidence type="ECO:0000313" key="3">
    <source>
        <dbReference type="Proteomes" id="UP000499080"/>
    </source>
</evidence>
<gene>
    <name evidence="2" type="ORF">AVEN_229057_1</name>
</gene>
<evidence type="ECO:0000313" key="2">
    <source>
        <dbReference type="EMBL" id="GBM09026.1"/>
    </source>
</evidence>
<sequence>MRKCGHGGLVVRCRLRCWRVPGSKPDSTEDPSCIGPVACSIICRRSNVLPLVWCGSLERGLPVQVSSSSSDRDSKLRGQSQNSPRFASKQT</sequence>
<feature type="region of interest" description="Disordered" evidence="1">
    <location>
        <begin position="62"/>
        <end position="91"/>
    </location>
</feature>
<dbReference type="AlphaFoldDB" id="A0A4Y2CYQ4"/>
<feature type="compositionally biased region" description="Polar residues" evidence="1">
    <location>
        <begin position="77"/>
        <end position="91"/>
    </location>
</feature>
<keyword evidence="3" id="KW-1185">Reference proteome</keyword>
<reference evidence="2 3" key="1">
    <citation type="journal article" date="2019" name="Sci. Rep.">
        <title>Orb-weaving spider Araneus ventricosus genome elucidates the spidroin gene catalogue.</title>
        <authorList>
            <person name="Kono N."/>
            <person name="Nakamura H."/>
            <person name="Ohtoshi R."/>
            <person name="Moran D.A.P."/>
            <person name="Shinohara A."/>
            <person name="Yoshida Y."/>
            <person name="Fujiwara M."/>
            <person name="Mori M."/>
            <person name="Tomita M."/>
            <person name="Arakawa K."/>
        </authorList>
    </citation>
    <scope>NUCLEOTIDE SEQUENCE [LARGE SCALE GENOMIC DNA]</scope>
</reference>
<evidence type="ECO:0000256" key="1">
    <source>
        <dbReference type="SAM" id="MobiDB-lite"/>
    </source>
</evidence>
<organism evidence="2 3">
    <name type="scientific">Araneus ventricosus</name>
    <name type="common">Orbweaver spider</name>
    <name type="synonym">Epeira ventricosa</name>
    <dbReference type="NCBI Taxonomy" id="182803"/>
    <lineage>
        <taxon>Eukaryota</taxon>
        <taxon>Metazoa</taxon>
        <taxon>Ecdysozoa</taxon>
        <taxon>Arthropoda</taxon>
        <taxon>Chelicerata</taxon>
        <taxon>Arachnida</taxon>
        <taxon>Araneae</taxon>
        <taxon>Araneomorphae</taxon>
        <taxon>Entelegynae</taxon>
        <taxon>Araneoidea</taxon>
        <taxon>Araneidae</taxon>
        <taxon>Araneus</taxon>
    </lineage>
</organism>
<dbReference type="Proteomes" id="UP000499080">
    <property type="component" value="Unassembled WGS sequence"/>
</dbReference>
<protein>
    <submittedName>
        <fullName evidence="2">Uncharacterized protein</fullName>
    </submittedName>
</protein>
<dbReference type="EMBL" id="BGPR01000263">
    <property type="protein sequence ID" value="GBM09026.1"/>
    <property type="molecule type" value="Genomic_DNA"/>
</dbReference>
<accession>A0A4Y2CYQ4</accession>
<comment type="caution">
    <text evidence="2">The sequence shown here is derived from an EMBL/GenBank/DDBJ whole genome shotgun (WGS) entry which is preliminary data.</text>
</comment>
<name>A0A4Y2CYQ4_ARAVE</name>